<evidence type="ECO:0000256" key="1">
    <source>
        <dbReference type="ARBA" id="ARBA00005058"/>
    </source>
</evidence>
<dbReference type="SMR" id="A2FHY6"/>
<evidence type="ECO:0000256" key="2">
    <source>
        <dbReference type="ARBA" id="ARBA00006751"/>
    </source>
</evidence>
<proteinExistence type="inferred from homology"/>
<dbReference type="AlphaFoldDB" id="A2FHY6"/>
<dbReference type="eggNOG" id="KOG3984">
    <property type="taxonomic scope" value="Eukaryota"/>
</dbReference>
<dbReference type="SUPFAM" id="SSF53167">
    <property type="entry name" value="Purine and uridine phosphorylases"/>
    <property type="match status" value="2"/>
</dbReference>
<gene>
    <name evidence="8" type="ORF">TVAG_222920</name>
</gene>
<dbReference type="VEuPathDB" id="TrichDB:TVAG_222920"/>
<dbReference type="InterPro" id="IPR035994">
    <property type="entry name" value="Nucleoside_phosphorylase_sf"/>
</dbReference>
<evidence type="ECO:0000256" key="5">
    <source>
        <dbReference type="ARBA" id="ARBA00022679"/>
    </source>
</evidence>
<dbReference type="GO" id="GO:0009116">
    <property type="term" value="P:nucleoside metabolic process"/>
    <property type="evidence" value="ECO:0007669"/>
    <property type="project" value="InterPro"/>
</dbReference>
<dbReference type="PANTHER" id="PTHR11904:SF9">
    <property type="entry name" value="PURINE NUCLEOSIDE PHOSPHORYLASE-RELATED"/>
    <property type="match status" value="1"/>
</dbReference>
<reference evidence="8" key="1">
    <citation type="submission" date="2006-10" db="EMBL/GenBank/DDBJ databases">
        <authorList>
            <person name="Amadeo P."/>
            <person name="Zhao Q."/>
            <person name="Wortman J."/>
            <person name="Fraser-Liggett C."/>
            <person name="Carlton J."/>
        </authorList>
    </citation>
    <scope>NUCLEOTIDE SEQUENCE</scope>
    <source>
        <strain evidence="8">G3</strain>
    </source>
</reference>
<comment type="similarity">
    <text evidence="2">Belongs to the PNP/MTAP phosphorylase family.</text>
</comment>
<dbReference type="EC" id="2.4.2.1" evidence="3"/>
<keyword evidence="9" id="KW-1185">Reference proteome</keyword>
<dbReference type="InterPro" id="IPR000845">
    <property type="entry name" value="Nucleoside_phosphorylase_d"/>
</dbReference>
<evidence type="ECO:0000256" key="4">
    <source>
        <dbReference type="ARBA" id="ARBA00022676"/>
    </source>
</evidence>
<dbReference type="Proteomes" id="UP000001542">
    <property type="component" value="Unassembled WGS sequence"/>
</dbReference>
<dbReference type="InParanoid" id="A2FHY6"/>
<evidence type="ECO:0000259" key="7">
    <source>
        <dbReference type="Pfam" id="PF01048"/>
    </source>
</evidence>
<evidence type="ECO:0000313" key="9">
    <source>
        <dbReference type="Proteomes" id="UP000001542"/>
    </source>
</evidence>
<dbReference type="NCBIfam" id="NF006054">
    <property type="entry name" value="PRK08202.1"/>
    <property type="match status" value="1"/>
</dbReference>
<dbReference type="GO" id="GO:0004731">
    <property type="term" value="F:purine-nucleoside phosphorylase activity"/>
    <property type="evidence" value="ECO:0000318"/>
    <property type="project" value="GO_Central"/>
</dbReference>
<dbReference type="UniPathway" id="UPA00606"/>
<comment type="pathway">
    <text evidence="1">Purine metabolism; purine nucleoside salvage.</text>
</comment>
<dbReference type="PANTHER" id="PTHR11904">
    <property type="entry name" value="METHYLTHIOADENOSINE/PURINE NUCLEOSIDE PHOSPHORYLASE"/>
    <property type="match status" value="1"/>
</dbReference>
<dbReference type="RefSeq" id="XP_001308425.1">
    <property type="nucleotide sequence ID" value="XM_001308424.1"/>
</dbReference>
<evidence type="ECO:0000313" key="8">
    <source>
        <dbReference type="EMBL" id="EAX95495.1"/>
    </source>
</evidence>
<dbReference type="Gene3D" id="3.40.50.1580">
    <property type="entry name" value="Nucleoside phosphorylase domain"/>
    <property type="match status" value="2"/>
</dbReference>
<dbReference type="KEGG" id="tva:4753250"/>
<dbReference type="InterPro" id="IPR011268">
    <property type="entry name" value="Purine_phosphorylase"/>
</dbReference>
<dbReference type="GO" id="GO:0005737">
    <property type="term" value="C:cytoplasm"/>
    <property type="evidence" value="ECO:0000318"/>
    <property type="project" value="GO_Central"/>
</dbReference>
<dbReference type="Pfam" id="PF01048">
    <property type="entry name" value="PNP_UDP_1"/>
    <property type="match status" value="1"/>
</dbReference>
<keyword evidence="4" id="KW-0328">Glycosyltransferase</keyword>
<dbReference type="VEuPathDB" id="TrichDB:TVAGG3_0347600"/>
<name>A2FHY6_TRIV3</name>
<dbReference type="STRING" id="5722.A2FHY6"/>
<dbReference type="CDD" id="cd09009">
    <property type="entry name" value="PNP-EcPNPII_like"/>
    <property type="match status" value="1"/>
</dbReference>
<accession>A2FHY6</accession>
<protein>
    <recommendedName>
        <fullName evidence="3">purine-nucleoside phosphorylase</fullName>
        <ecNumber evidence="3">2.4.2.1</ecNumber>
    </recommendedName>
    <alternativeName>
        <fullName evidence="6">Inosine-guanosine phosphorylase</fullName>
    </alternativeName>
</protein>
<feature type="domain" description="Nucleoside phosphorylase" evidence="7">
    <location>
        <begin position="27"/>
        <end position="271"/>
    </location>
</feature>
<dbReference type="EMBL" id="DS113803">
    <property type="protein sequence ID" value="EAX95495.1"/>
    <property type="molecule type" value="Genomic_DNA"/>
</dbReference>
<evidence type="ECO:0000256" key="6">
    <source>
        <dbReference type="ARBA" id="ARBA00031036"/>
    </source>
</evidence>
<organism evidence="8 9">
    <name type="scientific">Trichomonas vaginalis (strain ATCC PRA-98 / G3)</name>
    <dbReference type="NCBI Taxonomy" id="412133"/>
    <lineage>
        <taxon>Eukaryota</taxon>
        <taxon>Metamonada</taxon>
        <taxon>Parabasalia</taxon>
        <taxon>Trichomonadida</taxon>
        <taxon>Trichomonadidae</taxon>
        <taxon>Trichomonas</taxon>
    </lineage>
</organism>
<reference evidence="8" key="2">
    <citation type="journal article" date="2007" name="Science">
        <title>Draft genome sequence of the sexually transmitted pathogen Trichomonas vaginalis.</title>
        <authorList>
            <person name="Carlton J.M."/>
            <person name="Hirt R.P."/>
            <person name="Silva J.C."/>
            <person name="Delcher A.L."/>
            <person name="Schatz M."/>
            <person name="Zhao Q."/>
            <person name="Wortman J.R."/>
            <person name="Bidwell S.L."/>
            <person name="Alsmark U.C.M."/>
            <person name="Besteiro S."/>
            <person name="Sicheritz-Ponten T."/>
            <person name="Noel C.J."/>
            <person name="Dacks J.B."/>
            <person name="Foster P.G."/>
            <person name="Simillion C."/>
            <person name="Van de Peer Y."/>
            <person name="Miranda-Saavedra D."/>
            <person name="Barton G.J."/>
            <person name="Westrop G.D."/>
            <person name="Mueller S."/>
            <person name="Dessi D."/>
            <person name="Fiori P.L."/>
            <person name="Ren Q."/>
            <person name="Paulsen I."/>
            <person name="Zhang H."/>
            <person name="Bastida-Corcuera F.D."/>
            <person name="Simoes-Barbosa A."/>
            <person name="Brown M.T."/>
            <person name="Hayes R.D."/>
            <person name="Mukherjee M."/>
            <person name="Okumura C.Y."/>
            <person name="Schneider R."/>
            <person name="Smith A.J."/>
            <person name="Vanacova S."/>
            <person name="Villalvazo M."/>
            <person name="Haas B.J."/>
            <person name="Pertea M."/>
            <person name="Feldblyum T.V."/>
            <person name="Utterback T.R."/>
            <person name="Shu C.L."/>
            <person name="Osoegawa K."/>
            <person name="de Jong P.J."/>
            <person name="Hrdy I."/>
            <person name="Horvathova L."/>
            <person name="Zubacova Z."/>
            <person name="Dolezal P."/>
            <person name="Malik S.B."/>
            <person name="Logsdon J.M. Jr."/>
            <person name="Henze K."/>
            <person name="Gupta A."/>
            <person name="Wang C.C."/>
            <person name="Dunne R.L."/>
            <person name="Upcroft J.A."/>
            <person name="Upcroft P."/>
            <person name="White O."/>
            <person name="Salzberg S.L."/>
            <person name="Tang P."/>
            <person name="Chiu C.-H."/>
            <person name="Lee Y.-S."/>
            <person name="Embley T.M."/>
            <person name="Coombs G.H."/>
            <person name="Mottram J.C."/>
            <person name="Tachezy J."/>
            <person name="Fraser-Liggett C.M."/>
            <person name="Johnson P.J."/>
        </authorList>
    </citation>
    <scope>NUCLEOTIDE SEQUENCE [LARGE SCALE GENOMIC DNA]</scope>
    <source>
        <strain evidence="8">G3</strain>
    </source>
</reference>
<sequence length="780" mass="84083">MFADEYAERLNNAIKFVKSQITGTPEVGVVLGSGLGSYGQELAEPITIPYKNIPGMLDTTVPGHSGCLIFGKIGEVKVLCLSGRSHQYEGLHPHEIQFAIRLLGGCGCRLVILTNAAGTCDELLEVGDLAPMLDHLNFTHRGYTEEPLEIKDFYHLIQNGMYDKEAQQVIHDVAVESNLSTRGCNYTYNMGPTYEAHAEVWGQKKLGCTNFGMSTVAEVIAAKEIGVPILAMSFVTNKAAGITGKLLTHVEVAEAAKKGEEGMKKLVSTTIMRLQPKLKEIPPIVFKGDKGRKITRAEPSAFVTEAEIEAAAALFGETKIDTAIVLAGTHSVPVEAKVTVSVLDLPKFPALQHTRAQIKIGTLAGKNVAVVDGIYDYCGFDHYATYYLVNLFAKLGAKEYIQTFATGSFGEQGVKYIKDVIPLFERPIVVPRAMPHQGMEGTAIVAPYHGPEFWTPAEGKAMTVIGATHATLGLTVGLEIAAALKMKVVGIIDGAFDAHLLEGTTIEQIVKATTAAAPEVAKLVEESLAKVENSGELKASFKAGAEKGIEWKDAPSHIVNKQECPDQVKAIADKLKDVTAAIVVECDKSAQYQALEKFFNSEIEIEGKKLHLATIEGKEVYVSLADRTLLRAYAQKKIHVIGLGCVVATPNKANEKHEVIPNTIKEGQVVCVIDHMNIVGISPLMGSNKFGTRFPDLAHIYQPVEGLENVVAFNVPSLNVATEAYVAAAGKMGCGTVNQFGAVNSTIVRHSEGKYTHIAMVVKCPMCAWTIDPSIIAKAF</sequence>
<dbReference type="NCBIfam" id="TIGR01697">
    <property type="entry name" value="PNPH-PUNA-XAPA"/>
    <property type="match status" value="1"/>
</dbReference>
<dbReference type="OrthoDB" id="10261782at2759"/>
<evidence type="ECO:0000256" key="3">
    <source>
        <dbReference type="ARBA" id="ARBA00011886"/>
    </source>
</evidence>
<keyword evidence="5" id="KW-0808">Transferase</keyword>